<evidence type="ECO:0000256" key="5">
    <source>
        <dbReference type="ARBA" id="ARBA00023239"/>
    </source>
</evidence>
<dbReference type="PANTHER" id="PTHR30518:SF2">
    <property type="entry name" value="ENDOLYTIC MUREIN TRANSGLYCOSYLASE"/>
    <property type="match status" value="1"/>
</dbReference>
<dbReference type="HAMAP" id="MF_02065">
    <property type="entry name" value="MltG"/>
    <property type="match status" value="1"/>
</dbReference>
<keyword evidence="3 7" id="KW-1133">Transmembrane helix</keyword>
<comment type="catalytic activity">
    <reaction evidence="7">
        <text>a peptidoglycan chain = a peptidoglycan chain with N-acetyl-1,6-anhydromuramyl-[peptide] at the reducing end + a peptidoglycan chain with N-acetylglucosamine at the non-reducing end.</text>
        <dbReference type="EC" id="4.2.2.29"/>
    </reaction>
</comment>
<evidence type="ECO:0000256" key="4">
    <source>
        <dbReference type="ARBA" id="ARBA00023136"/>
    </source>
</evidence>
<evidence type="ECO:0000313" key="10">
    <source>
        <dbReference type="Proteomes" id="UP000646745"/>
    </source>
</evidence>
<evidence type="ECO:0000256" key="1">
    <source>
        <dbReference type="ARBA" id="ARBA00022475"/>
    </source>
</evidence>
<keyword evidence="2 7" id="KW-0812">Transmembrane</keyword>
<comment type="similarity">
    <text evidence="7">Belongs to the transglycosylase MltG family.</text>
</comment>
<evidence type="ECO:0000256" key="8">
    <source>
        <dbReference type="SAM" id="SignalP"/>
    </source>
</evidence>
<evidence type="ECO:0000313" key="9">
    <source>
        <dbReference type="EMBL" id="GHB08164.1"/>
    </source>
</evidence>
<dbReference type="CDD" id="cd08010">
    <property type="entry name" value="MltG_like"/>
    <property type="match status" value="1"/>
</dbReference>
<dbReference type="PANTHER" id="PTHR30518">
    <property type="entry name" value="ENDOLYTIC MUREIN TRANSGLYCOSYLASE"/>
    <property type="match status" value="1"/>
</dbReference>
<feature type="site" description="Important for catalytic activity" evidence="7">
    <location>
        <position position="217"/>
    </location>
</feature>
<proteinExistence type="inferred from homology"/>
<keyword evidence="7" id="KW-0997">Cell inner membrane</keyword>
<accession>A0ABQ3DNL3</accession>
<keyword evidence="6 7" id="KW-0961">Cell wall biogenesis/degradation</keyword>
<dbReference type="NCBIfam" id="TIGR00247">
    <property type="entry name" value="endolytic transglycosylase MltG"/>
    <property type="match status" value="1"/>
</dbReference>
<feature type="signal peptide" evidence="8">
    <location>
        <begin position="1"/>
        <end position="20"/>
    </location>
</feature>
<dbReference type="RefSeq" id="WP_189442715.1">
    <property type="nucleotide sequence ID" value="NZ_BMZI01000001.1"/>
</dbReference>
<reference evidence="10" key="1">
    <citation type="journal article" date="2019" name="Int. J. Syst. Evol. Microbiol.">
        <title>The Global Catalogue of Microorganisms (GCM) 10K type strain sequencing project: providing services to taxonomists for standard genome sequencing and annotation.</title>
        <authorList>
            <consortium name="The Broad Institute Genomics Platform"/>
            <consortium name="The Broad Institute Genome Sequencing Center for Infectious Disease"/>
            <person name="Wu L."/>
            <person name="Ma J."/>
        </authorList>
    </citation>
    <scope>NUCLEOTIDE SEQUENCE [LARGE SCALE GENOMIC DNA]</scope>
    <source>
        <strain evidence="10">KCTC 32998</strain>
    </source>
</reference>
<keyword evidence="1 7" id="KW-1003">Cell membrane</keyword>
<dbReference type="Pfam" id="PF02618">
    <property type="entry name" value="YceG"/>
    <property type="match status" value="1"/>
</dbReference>
<evidence type="ECO:0000256" key="3">
    <source>
        <dbReference type="ARBA" id="ARBA00022989"/>
    </source>
</evidence>
<comment type="function">
    <text evidence="7">Functions as a peptidoglycan terminase that cleaves nascent peptidoglycan strands endolytically to terminate their elongation.</text>
</comment>
<dbReference type="Gene3D" id="3.30.160.60">
    <property type="entry name" value="Classic Zinc Finger"/>
    <property type="match status" value="1"/>
</dbReference>
<evidence type="ECO:0000256" key="6">
    <source>
        <dbReference type="ARBA" id="ARBA00023316"/>
    </source>
</evidence>
<keyword evidence="4 7" id="KW-0472">Membrane</keyword>
<protein>
    <recommendedName>
        <fullName evidence="7">Endolytic murein transglycosylase</fullName>
        <ecNumber evidence="7">4.2.2.29</ecNumber>
    </recommendedName>
    <alternativeName>
        <fullName evidence="7">Peptidoglycan lytic transglycosylase</fullName>
    </alternativeName>
    <alternativeName>
        <fullName evidence="7">Peptidoglycan polymerization terminase</fullName>
    </alternativeName>
</protein>
<keyword evidence="5 7" id="KW-0456">Lyase</keyword>
<sequence length="341" mass="37854">MRVIKILAVLLLIAAAAAFAGYRYWQAQLDGPIALEKPTVYEVPRGAAFLPVMRELAEQGVIESAWPYRVLAKVEPATMQGLRAGEFELEPGMSGRELIAKLASDDVVTYRVTIPEGWTFKQMRQVLDRAPKLSHRTEAMSDSEIMQALGHGDTFPEGEFFPDTYRYHKGVTDLEILSRAYDRMQKTLEAVWAERDDDLPIDTPYKALILASLIERETGVPAERGEIAGVFARRLERGMRLQTDPTVIYGMGDSYIGNISKADLQRQNAYNTYVIPGLPPTPIAMPGRGSLEAAVHPAAGDALYFVAKGDGSHQFSRTLSEHNAAVRRYILDRNADARPDS</sequence>
<gene>
    <name evidence="7" type="primary">mltG</name>
    <name evidence="9" type="ORF">GCM10009038_01830</name>
</gene>
<keyword evidence="8" id="KW-0732">Signal</keyword>
<evidence type="ECO:0000256" key="7">
    <source>
        <dbReference type="HAMAP-Rule" id="MF_02065"/>
    </source>
</evidence>
<evidence type="ECO:0000256" key="2">
    <source>
        <dbReference type="ARBA" id="ARBA00022692"/>
    </source>
</evidence>
<dbReference type="Gene3D" id="3.30.1490.480">
    <property type="entry name" value="Endolytic murein transglycosylase"/>
    <property type="match status" value="1"/>
</dbReference>
<dbReference type="EMBL" id="BMZI01000001">
    <property type="protein sequence ID" value="GHB08164.1"/>
    <property type="molecule type" value="Genomic_DNA"/>
</dbReference>
<dbReference type="EC" id="4.2.2.29" evidence="7"/>
<feature type="chain" id="PRO_5046849663" description="Endolytic murein transglycosylase" evidence="8">
    <location>
        <begin position="21"/>
        <end position="341"/>
    </location>
</feature>
<name>A0ABQ3DNL3_9GAMM</name>
<organism evidence="9 10">
    <name type="scientific">Salinicola rhizosphaerae</name>
    <dbReference type="NCBI Taxonomy" id="1443141"/>
    <lineage>
        <taxon>Bacteria</taxon>
        <taxon>Pseudomonadati</taxon>
        <taxon>Pseudomonadota</taxon>
        <taxon>Gammaproteobacteria</taxon>
        <taxon>Oceanospirillales</taxon>
        <taxon>Halomonadaceae</taxon>
        <taxon>Salinicola</taxon>
    </lineage>
</organism>
<comment type="caution">
    <text evidence="9">The sequence shown here is derived from an EMBL/GenBank/DDBJ whole genome shotgun (WGS) entry which is preliminary data.</text>
</comment>
<dbReference type="InterPro" id="IPR003770">
    <property type="entry name" value="MLTG-like"/>
</dbReference>
<dbReference type="Proteomes" id="UP000646745">
    <property type="component" value="Unassembled WGS sequence"/>
</dbReference>
<keyword evidence="10" id="KW-1185">Reference proteome</keyword>